<reference evidence="4" key="1">
    <citation type="submission" date="2022-01" db="EMBL/GenBank/DDBJ databases">
        <authorList>
            <person name="King R."/>
        </authorList>
    </citation>
    <scope>NUCLEOTIDE SEQUENCE</scope>
</reference>
<dbReference type="OrthoDB" id="6691028at2759"/>
<dbReference type="AlphaFoldDB" id="A0A9P0D2A9"/>
<evidence type="ECO:0000256" key="2">
    <source>
        <dbReference type="SAM" id="SignalP"/>
    </source>
</evidence>
<evidence type="ECO:0000313" key="5">
    <source>
        <dbReference type="Proteomes" id="UP001153636"/>
    </source>
</evidence>
<feature type="chain" id="PRO_5040382764" description="C-type lectin domain-containing protein" evidence="2">
    <location>
        <begin position="20"/>
        <end position="302"/>
    </location>
</feature>
<dbReference type="PROSITE" id="PS00615">
    <property type="entry name" value="C_TYPE_LECTIN_1"/>
    <property type="match status" value="1"/>
</dbReference>
<evidence type="ECO:0000313" key="4">
    <source>
        <dbReference type="EMBL" id="CAH1113473.1"/>
    </source>
</evidence>
<dbReference type="PANTHER" id="PTHR22803">
    <property type="entry name" value="MANNOSE, PHOSPHOLIPASE, LECTIN RECEPTOR RELATED"/>
    <property type="match status" value="1"/>
</dbReference>
<evidence type="ECO:0000259" key="3">
    <source>
        <dbReference type="SMART" id="SM00034"/>
    </source>
</evidence>
<keyword evidence="2" id="KW-0732">Signal</keyword>
<dbReference type="EMBL" id="OV651819">
    <property type="protein sequence ID" value="CAH1113473.1"/>
    <property type="molecule type" value="Genomic_DNA"/>
</dbReference>
<proteinExistence type="predicted"/>
<keyword evidence="1" id="KW-1015">Disulfide bond</keyword>
<dbReference type="InterPro" id="IPR050111">
    <property type="entry name" value="C-type_lectin/snaclec_domain"/>
</dbReference>
<feature type="domain" description="C-type lectin" evidence="3">
    <location>
        <begin position="167"/>
        <end position="292"/>
    </location>
</feature>
<gene>
    <name evidence="4" type="ORF">PSYICH_LOCUS13217</name>
</gene>
<keyword evidence="5" id="KW-1185">Reference proteome</keyword>
<name>A0A9P0D2A9_9CUCU</name>
<sequence length="302" mass="35574">MLQVEYLVLFFALLQYTTCEGGIFKEYDLNQNREVNNDYYLSTLEVSYYDALQMCHEKDMQLVSIETGVKNKQIFKLLNGSIDEPFWTSGNRLSTGTWIWLKGESFEFENFKRNNHYDPSNRQCRVVSKISNDLFWNIENCDKTLRFICEKLKKEVTNPKCEDYSEDLVHGNTLVNKKYYIGREIITYSKALQVCRSKCMKLVSIENVEKNRDLFEAFVDAGATQIFWSSGHFKPGNMWQWTNGKVVDFVSWNKGEPNNARRNEFCIEILKNDKKIVWNDQPCEDKRMYVCETIDNENDKAP</sequence>
<feature type="domain" description="C-type lectin" evidence="3">
    <location>
        <begin position="27"/>
        <end position="150"/>
    </location>
</feature>
<accession>A0A9P0D2A9</accession>
<dbReference type="Pfam" id="PF00059">
    <property type="entry name" value="Lectin_C"/>
    <property type="match status" value="2"/>
</dbReference>
<organism evidence="4 5">
    <name type="scientific">Psylliodes chrysocephalus</name>
    <dbReference type="NCBI Taxonomy" id="3402493"/>
    <lineage>
        <taxon>Eukaryota</taxon>
        <taxon>Metazoa</taxon>
        <taxon>Ecdysozoa</taxon>
        <taxon>Arthropoda</taxon>
        <taxon>Hexapoda</taxon>
        <taxon>Insecta</taxon>
        <taxon>Pterygota</taxon>
        <taxon>Neoptera</taxon>
        <taxon>Endopterygota</taxon>
        <taxon>Coleoptera</taxon>
        <taxon>Polyphaga</taxon>
        <taxon>Cucujiformia</taxon>
        <taxon>Chrysomeloidea</taxon>
        <taxon>Chrysomelidae</taxon>
        <taxon>Galerucinae</taxon>
        <taxon>Alticini</taxon>
        <taxon>Psylliodes</taxon>
    </lineage>
</organism>
<evidence type="ECO:0000256" key="1">
    <source>
        <dbReference type="ARBA" id="ARBA00023157"/>
    </source>
</evidence>
<protein>
    <recommendedName>
        <fullName evidence="3">C-type lectin domain-containing protein</fullName>
    </recommendedName>
</protein>
<dbReference type="CDD" id="cd00037">
    <property type="entry name" value="CLECT"/>
    <property type="match status" value="2"/>
</dbReference>
<dbReference type="InterPro" id="IPR001304">
    <property type="entry name" value="C-type_lectin-like"/>
</dbReference>
<dbReference type="SMART" id="SM00034">
    <property type="entry name" value="CLECT"/>
    <property type="match status" value="2"/>
</dbReference>
<feature type="signal peptide" evidence="2">
    <location>
        <begin position="1"/>
        <end position="19"/>
    </location>
</feature>
<dbReference type="InterPro" id="IPR016187">
    <property type="entry name" value="CTDL_fold"/>
</dbReference>
<dbReference type="Gene3D" id="3.10.100.10">
    <property type="entry name" value="Mannose-Binding Protein A, subunit A"/>
    <property type="match status" value="2"/>
</dbReference>
<dbReference type="InterPro" id="IPR016186">
    <property type="entry name" value="C-type_lectin-like/link_sf"/>
</dbReference>
<dbReference type="SUPFAM" id="SSF56436">
    <property type="entry name" value="C-type lectin-like"/>
    <property type="match status" value="2"/>
</dbReference>
<dbReference type="Proteomes" id="UP001153636">
    <property type="component" value="Chromosome 7"/>
</dbReference>
<dbReference type="InterPro" id="IPR018378">
    <property type="entry name" value="C-type_lectin_CS"/>
</dbReference>